<name>A0A0S4NCF1_9BACT</name>
<accession>A0A0S4NCF1</accession>
<organism evidence="2 3">
    <name type="scientific">Candidatus Thermokryptus mobilis</name>
    <dbReference type="NCBI Taxonomy" id="1643428"/>
    <lineage>
        <taxon>Bacteria</taxon>
        <taxon>Pseudomonadati</taxon>
        <taxon>Candidatus Kryptoniota</taxon>
        <taxon>Candidatus Thermokryptus</taxon>
    </lineage>
</organism>
<reference evidence="3" key="1">
    <citation type="submission" date="2015-11" db="EMBL/GenBank/DDBJ databases">
        <authorList>
            <person name="Varghese N."/>
        </authorList>
    </citation>
    <scope>NUCLEOTIDE SEQUENCE [LARGE SCALE GENOMIC DNA]</scope>
</reference>
<dbReference type="Proteomes" id="UP000320623">
    <property type="component" value="Unassembled WGS sequence"/>
</dbReference>
<evidence type="ECO:0000313" key="2">
    <source>
        <dbReference type="EMBL" id="CUU08083.1"/>
    </source>
</evidence>
<dbReference type="InterPro" id="IPR024425">
    <property type="entry name" value="LiaF-like_C"/>
</dbReference>
<sequence length="275" mass="31066">MLRYKFKILYFALLTQLLLSQTKFHKEIPRSDERELKVKIFGSAGTFYISPGERDKIAIIDGRSGKGKTIVDLNYYVEDEIGYLVFETKKGVLKNTEDEKWYIKLCDDIPTSLEVEFGASYAVIELGDMSVKNLKISTGISSAKLKFTQPNKMIMRKLEVETGISEFEIENLGNAKFRKFIFSGGMGSFDIDLSGEILDEADLKLSLGLGNLNIRIPRDIGAVISTSSGLFSPKKFDDFYKQDGSFISYNYNDAKKKIKLFIESGLGSIKVKWID</sequence>
<feature type="domain" description="Cell wall-active antibiotics response LiaF-like C-terminal" evidence="1">
    <location>
        <begin position="176"/>
        <end position="271"/>
    </location>
</feature>
<evidence type="ECO:0000259" key="1">
    <source>
        <dbReference type="Pfam" id="PF09922"/>
    </source>
</evidence>
<dbReference type="AlphaFoldDB" id="A0A0S4NCF1"/>
<proteinExistence type="predicted"/>
<gene>
    <name evidence="2" type="ORF">JGI1_01982</name>
</gene>
<keyword evidence="3" id="KW-1185">Reference proteome</keyword>
<dbReference type="Pfam" id="PF09922">
    <property type="entry name" value="LiaF-like_C"/>
    <property type="match status" value="1"/>
</dbReference>
<dbReference type="STRING" id="1643428.GCA_001442855_01942"/>
<protein>
    <submittedName>
        <fullName evidence="2">Cell wall-active antibiotics response 4TMS YvqF</fullName>
    </submittedName>
</protein>
<evidence type="ECO:0000313" key="3">
    <source>
        <dbReference type="Proteomes" id="UP000320623"/>
    </source>
</evidence>
<dbReference type="EMBL" id="FAOO01000018">
    <property type="protein sequence ID" value="CUU08083.1"/>
    <property type="molecule type" value="Genomic_DNA"/>
</dbReference>